<reference evidence="2" key="1">
    <citation type="journal article" date="2020" name="Stud. Mycol.">
        <title>101 Dothideomycetes genomes: a test case for predicting lifestyles and emergence of pathogens.</title>
        <authorList>
            <person name="Haridas S."/>
            <person name="Albert R."/>
            <person name="Binder M."/>
            <person name="Bloem J."/>
            <person name="Labutti K."/>
            <person name="Salamov A."/>
            <person name="Andreopoulos B."/>
            <person name="Baker S."/>
            <person name="Barry K."/>
            <person name="Bills G."/>
            <person name="Bluhm B."/>
            <person name="Cannon C."/>
            <person name="Castanera R."/>
            <person name="Culley D."/>
            <person name="Daum C."/>
            <person name="Ezra D."/>
            <person name="Gonzalez J."/>
            <person name="Henrissat B."/>
            <person name="Kuo A."/>
            <person name="Liang C."/>
            <person name="Lipzen A."/>
            <person name="Lutzoni F."/>
            <person name="Magnuson J."/>
            <person name="Mondo S."/>
            <person name="Nolan M."/>
            <person name="Ohm R."/>
            <person name="Pangilinan J."/>
            <person name="Park H.-J."/>
            <person name="Ramirez L."/>
            <person name="Alfaro M."/>
            <person name="Sun H."/>
            <person name="Tritt A."/>
            <person name="Yoshinaga Y."/>
            <person name="Zwiers L.-H."/>
            <person name="Turgeon B."/>
            <person name="Goodwin S."/>
            <person name="Spatafora J."/>
            <person name="Crous P."/>
            <person name="Grigoriev I."/>
        </authorList>
    </citation>
    <scope>NUCLEOTIDE SEQUENCE</scope>
    <source>
        <strain evidence="2">CBS 279.74</strain>
    </source>
</reference>
<dbReference type="EMBL" id="MU005765">
    <property type="protein sequence ID" value="KAF2712863.1"/>
    <property type="molecule type" value="Genomic_DNA"/>
</dbReference>
<proteinExistence type="predicted"/>
<accession>A0A6G1KJR1</accession>
<gene>
    <name evidence="2" type="ORF">K504DRAFT_497702</name>
</gene>
<feature type="region of interest" description="Disordered" evidence="1">
    <location>
        <begin position="1"/>
        <end position="36"/>
    </location>
</feature>
<protein>
    <submittedName>
        <fullName evidence="2">Uncharacterized protein</fullName>
    </submittedName>
</protein>
<dbReference type="AlphaFoldDB" id="A0A6G1KJR1"/>
<evidence type="ECO:0000313" key="3">
    <source>
        <dbReference type="Proteomes" id="UP000799428"/>
    </source>
</evidence>
<name>A0A6G1KJR1_9PLEO</name>
<sequence length="200" mass="22291">MFQNMQKATPTDEKPARTEYTAPRRRRRREQSNPIRAGCGGICQSIAVVCLAALMDKACPQLDRGQYRNGFSLSAGAGGALQADIKPPIPTQLPTYPTGLIPSPNQLPQSSRRHRQWSKHNGAVSEYALASPPPDTTWGRDGSPRRAVPRASQPIHLHLFNLFNLFMEHPVQSTMYDRLPRLHSTENRTTAGEAYQPRLP</sequence>
<keyword evidence="3" id="KW-1185">Reference proteome</keyword>
<dbReference type="Proteomes" id="UP000799428">
    <property type="component" value="Unassembled WGS sequence"/>
</dbReference>
<evidence type="ECO:0000313" key="2">
    <source>
        <dbReference type="EMBL" id="KAF2712863.1"/>
    </source>
</evidence>
<feature type="region of interest" description="Disordered" evidence="1">
    <location>
        <begin position="126"/>
        <end position="147"/>
    </location>
</feature>
<organism evidence="2 3">
    <name type="scientific">Pleomassaria siparia CBS 279.74</name>
    <dbReference type="NCBI Taxonomy" id="1314801"/>
    <lineage>
        <taxon>Eukaryota</taxon>
        <taxon>Fungi</taxon>
        <taxon>Dikarya</taxon>
        <taxon>Ascomycota</taxon>
        <taxon>Pezizomycotina</taxon>
        <taxon>Dothideomycetes</taxon>
        <taxon>Pleosporomycetidae</taxon>
        <taxon>Pleosporales</taxon>
        <taxon>Pleomassariaceae</taxon>
        <taxon>Pleomassaria</taxon>
    </lineage>
</organism>
<evidence type="ECO:0000256" key="1">
    <source>
        <dbReference type="SAM" id="MobiDB-lite"/>
    </source>
</evidence>